<comment type="caution">
    <text evidence="1">The sequence shown here is derived from an EMBL/GenBank/DDBJ whole genome shotgun (WGS) entry which is preliminary data.</text>
</comment>
<proteinExistence type="predicted"/>
<evidence type="ECO:0000313" key="2">
    <source>
        <dbReference type="Proteomes" id="UP000809789"/>
    </source>
</evidence>
<dbReference type="Proteomes" id="UP000809789">
    <property type="component" value="Unassembled WGS sequence"/>
</dbReference>
<keyword evidence="2" id="KW-1185">Reference proteome</keyword>
<reference evidence="1" key="1">
    <citation type="submission" date="2021-07" db="EMBL/GenBank/DDBJ databases">
        <title>Elsinoe batatas strain:CRI-CJ2 Genome sequencing and assembly.</title>
        <authorList>
            <person name="Huang L."/>
        </authorList>
    </citation>
    <scope>NUCLEOTIDE SEQUENCE</scope>
    <source>
        <strain evidence="1">CRI-CJ2</strain>
    </source>
</reference>
<protein>
    <submittedName>
        <fullName evidence="1">Uncharacterized protein</fullName>
    </submittedName>
</protein>
<name>A0A8K0KXM4_9PEZI</name>
<dbReference type="EMBL" id="JAESVG020000007">
    <property type="protein sequence ID" value="KAG8626021.1"/>
    <property type="molecule type" value="Genomic_DNA"/>
</dbReference>
<organism evidence="1 2">
    <name type="scientific">Elsinoe batatas</name>
    <dbReference type="NCBI Taxonomy" id="2601811"/>
    <lineage>
        <taxon>Eukaryota</taxon>
        <taxon>Fungi</taxon>
        <taxon>Dikarya</taxon>
        <taxon>Ascomycota</taxon>
        <taxon>Pezizomycotina</taxon>
        <taxon>Dothideomycetes</taxon>
        <taxon>Dothideomycetidae</taxon>
        <taxon>Myriangiales</taxon>
        <taxon>Elsinoaceae</taxon>
        <taxon>Elsinoe</taxon>
    </lineage>
</organism>
<dbReference type="AlphaFoldDB" id="A0A8K0KXM4"/>
<accession>A0A8K0KXM4</accession>
<gene>
    <name evidence="1" type="ORF">KVT40_006422</name>
</gene>
<sequence>MHSCPRNNCGAHEVLLSFCHECKDLLAPDLTTTRRFAWCTERCRLSDQANHAAECQAAKDRSALVDIVKWLKELLLQIRERTYQHPIAEVTRESWGLRATLTPVVPAGETLAGPPRDGGVATFPLIRGGRRERRWRLEQEEEQALLTMDWDEKAILLSQKMFLPVFQGITDGGAAAFDIVTATPNTTTRATKIGLRVSNGHSPRTFLRITLRSREVYAINLTGDQIGWEEAIMPYTTLERQCIARINLRPLAPPSANVMVKRLGSLTIPSLGFSDQEICDDIFWLEYTLQFAEAMERRLATIYQQHPISVNGWTGAQVRNLLSRLLAAFRQAVPEVAQAMNFANIRTQAASRYDMVLQRARQQRSLVVPTQQ</sequence>
<evidence type="ECO:0000313" key="1">
    <source>
        <dbReference type="EMBL" id="KAG8626021.1"/>
    </source>
</evidence>